<evidence type="ECO:0000259" key="1">
    <source>
        <dbReference type="Pfam" id="PF13503"/>
    </source>
</evidence>
<name>A0A077FGY7_9PSED</name>
<dbReference type="RefSeq" id="WP_038614246.1">
    <property type="nucleotide sequence ID" value="NZ_CP009048.1"/>
</dbReference>
<dbReference type="Proteomes" id="UP000028931">
    <property type="component" value="Chromosome"/>
</dbReference>
<feature type="domain" description="DUF4123" evidence="1">
    <location>
        <begin position="9"/>
        <end position="128"/>
    </location>
</feature>
<dbReference type="OrthoDB" id="5905401at2"/>
<dbReference type="AlphaFoldDB" id="A0A077FGY7"/>
<dbReference type="eggNOG" id="ENOG502ZTU6">
    <property type="taxonomic scope" value="Bacteria"/>
</dbReference>
<dbReference type="InterPro" id="IPR025391">
    <property type="entry name" value="DUF4123"/>
</dbReference>
<gene>
    <name evidence="2" type="ORF">PSAKL28_42200</name>
</gene>
<proteinExistence type="predicted"/>
<evidence type="ECO:0000313" key="3">
    <source>
        <dbReference type="Proteomes" id="UP000028931"/>
    </source>
</evidence>
<organism evidence="2 3">
    <name type="scientific">Pseudomonas alkylphenolica</name>
    <dbReference type="NCBI Taxonomy" id="237609"/>
    <lineage>
        <taxon>Bacteria</taxon>
        <taxon>Pseudomonadati</taxon>
        <taxon>Pseudomonadota</taxon>
        <taxon>Gammaproteobacteria</taxon>
        <taxon>Pseudomonadales</taxon>
        <taxon>Pseudomonadaceae</taxon>
        <taxon>Pseudomonas</taxon>
    </lineage>
</organism>
<reference evidence="2 3" key="1">
    <citation type="submission" date="2014-07" db="EMBL/GenBank/DDBJ databases">
        <authorList>
            <person name="Lee K."/>
            <person name="Lim J.Y."/>
            <person name="Hwang I."/>
        </authorList>
    </citation>
    <scope>NUCLEOTIDE SEQUENCE [LARGE SCALE GENOMIC DNA]</scope>
    <source>
        <strain evidence="2 3">KL28</strain>
    </source>
</reference>
<protein>
    <recommendedName>
        <fullName evidence="1">DUF4123 domain-containing protein</fullName>
    </recommendedName>
</protein>
<dbReference type="Pfam" id="PF13503">
    <property type="entry name" value="DUF4123"/>
    <property type="match status" value="1"/>
</dbReference>
<dbReference type="EMBL" id="CP009048">
    <property type="protein sequence ID" value="AIL63364.1"/>
    <property type="molecule type" value="Genomic_DNA"/>
</dbReference>
<sequence length="292" mass="33493">MSSVFQANYLLVDGVLRPNALASLYALAERVEIEPLYLGTRWTELKHLGPLLVAIDGSSSLIDETCQRATGQADASLLYSPAPIIAVADHLRRFIAPSNVLGSKGLLRFADPLVARYWLGSYQGAQRDAVLGPIQAWHLPHNPHSWELAEPVEWHTIARTAPPPEWVDEYARLGEAQMHALDQAARWRFMERLHHRFEQSHPQHQSRIDKSQLSRWFDERLDEAQAWGLVSERSLAIWVEYSLRWGEGFTQRPQTPYQHWLARTPEARKLAPELRIQHMDKQCLHLDLNKDA</sequence>
<dbReference type="HOGENOM" id="CLU_086024_0_0_6"/>
<evidence type="ECO:0000313" key="2">
    <source>
        <dbReference type="EMBL" id="AIL63364.1"/>
    </source>
</evidence>
<accession>A0A077FGY7</accession>
<dbReference type="KEGG" id="palk:PSAKL28_42200"/>